<proteinExistence type="predicted"/>
<dbReference type="PANTHER" id="PTHR43135:SF3">
    <property type="entry name" value="ALPHA-D-RIBOSE 1-METHYLPHOSPHONATE 5-TRIPHOSPHATE DIPHOSPHATASE"/>
    <property type="match status" value="1"/>
</dbReference>
<organism evidence="3">
    <name type="scientific">marine metagenome</name>
    <dbReference type="NCBI Taxonomy" id="408172"/>
    <lineage>
        <taxon>unclassified sequences</taxon>
        <taxon>metagenomes</taxon>
        <taxon>ecological metagenomes</taxon>
    </lineage>
</organism>
<dbReference type="AlphaFoldDB" id="A0A382BHV5"/>
<dbReference type="InterPro" id="IPR051781">
    <property type="entry name" value="Metallo-dep_Hydrolase"/>
</dbReference>
<dbReference type="PANTHER" id="PTHR43135">
    <property type="entry name" value="ALPHA-D-RIBOSE 1-METHYLPHOSPHONATE 5-TRIPHOSPHATE DIPHOSPHATASE"/>
    <property type="match status" value="1"/>
</dbReference>
<feature type="domain" description="Amidohydrolase-related" evidence="2">
    <location>
        <begin position="99"/>
        <end position="432"/>
    </location>
</feature>
<dbReference type="InterPro" id="IPR006680">
    <property type="entry name" value="Amidohydro-rel"/>
</dbReference>
<dbReference type="SUPFAM" id="SSF51338">
    <property type="entry name" value="Composite domain of metallo-dependent hydrolases"/>
    <property type="match status" value="1"/>
</dbReference>
<evidence type="ECO:0000313" key="3">
    <source>
        <dbReference type="EMBL" id="SVB13396.1"/>
    </source>
</evidence>
<dbReference type="GO" id="GO:0016810">
    <property type="term" value="F:hydrolase activity, acting on carbon-nitrogen (but not peptide) bonds"/>
    <property type="evidence" value="ECO:0007669"/>
    <property type="project" value="InterPro"/>
</dbReference>
<evidence type="ECO:0000259" key="2">
    <source>
        <dbReference type="Pfam" id="PF01979"/>
    </source>
</evidence>
<protein>
    <recommendedName>
        <fullName evidence="2">Amidohydrolase-related domain-containing protein</fullName>
    </recommendedName>
</protein>
<sequence length="432" mass="46308">MSRKSSLGMLLVWAITISGTAADLSAQGGPWAEPSDGAHPYFASSEQVIAIRAGQLFDGTGNQYAQNQIILIRGQDIAEVGPNVNIPSGATVIDLSDATVLPGMIDTHVHMMGFGSPASQWIGGVQSAEMALHSGFTTVVDQGSREDLPWATVELRNAIMDGRLLGPRMQVAGPVVNPRGNFPAQLPLGYNDLEIPGDRLEIQGPDAARHAVRLLKVMGADWVKVYSTWDNVAPRGDMFEHYPGDTRYLPDTDAMAGLPALTDEEFEAIADEARRLGLVSTCHTYGIGEGAWGCVQAPFDVPMHMMDADHDPALIQEMANRGTSVQLSWNDAWTGRRNVSTRAVFRDLLARGVPLPLGSATQGGTWTDRETNRRPDGTSGVIGEGANVFPIFVEEGMTPAQAINTAFMVAANDLNYNWAARLGSVEAGKLAD</sequence>
<dbReference type="SUPFAM" id="SSF51556">
    <property type="entry name" value="Metallo-dependent hydrolases"/>
    <property type="match status" value="1"/>
</dbReference>
<dbReference type="InterPro" id="IPR011059">
    <property type="entry name" value="Metal-dep_hydrolase_composite"/>
</dbReference>
<gene>
    <name evidence="3" type="ORF">METZ01_LOCUS166250</name>
</gene>
<feature type="region of interest" description="Disordered" evidence="1">
    <location>
        <begin position="359"/>
        <end position="380"/>
    </location>
</feature>
<reference evidence="3" key="1">
    <citation type="submission" date="2018-05" db="EMBL/GenBank/DDBJ databases">
        <authorList>
            <person name="Lanie J.A."/>
            <person name="Ng W.-L."/>
            <person name="Kazmierczak K.M."/>
            <person name="Andrzejewski T.M."/>
            <person name="Davidsen T.M."/>
            <person name="Wayne K.J."/>
            <person name="Tettelin H."/>
            <person name="Glass J.I."/>
            <person name="Rusch D."/>
            <person name="Podicherti R."/>
            <person name="Tsui H.-C.T."/>
            <person name="Winkler M.E."/>
        </authorList>
    </citation>
    <scope>NUCLEOTIDE SEQUENCE</scope>
</reference>
<name>A0A382BHV5_9ZZZZ</name>
<dbReference type="Pfam" id="PF01979">
    <property type="entry name" value="Amidohydro_1"/>
    <property type="match status" value="1"/>
</dbReference>
<dbReference type="EMBL" id="UINC01029892">
    <property type="protein sequence ID" value="SVB13396.1"/>
    <property type="molecule type" value="Genomic_DNA"/>
</dbReference>
<accession>A0A382BHV5</accession>
<dbReference type="InterPro" id="IPR032466">
    <property type="entry name" value="Metal_Hydrolase"/>
</dbReference>
<feature type="non-terminal residue" evidence="3">
    <location>
        <position position="432"/>
    </location>
</feature>
<dbReference type="Gene3D" id="2.30.40.10">
    <property type="entry name" value="Urease, subunit C, domain 1"/>
    <property type="match status" value="1"/>
</dbReference>
<feature type="compositionally biased region" description="Basic and acidic residues" evidence="1">
    <location>
        <begin position="367"/>
        <end position="376"/>
    </location>
</feature>
<evidence type="ECO:0000256" key="1">
    <source>
        <dbReference type="SAM" id="MobiDB-lite"/>
    </source>
</evidence>
<dbReference type="Gene3D" id="3.20.20.140">
    <property type="entry name" value="Metal-dependent hydrolases"/>
    <property type="match status" value="1"/>
</dbReference>